<keyword evidence="4" id="KW-1185">Reference proteome</keyword>
<dbReference type="PANTHER" id="PTHR34480:SF11">
    <property type="entry name" value="OS05G0173500 PROTEIN"/>
    <property type="match status" value="1"/>
</dbReference>
<dbReference type="EMBL" id="CM029041">
    <property type="protein sequence ID" value="KAG2630674.1"/>
    <property type="molecule type" value="Genomic_DNA"/>
</dbReference>
<reference evidence="3" key="1">
    <citation type="submission" date="2020-05" db="EMBL/GenBank/DDBJ databases">
        <title>WGS assembly of Panicum virgatum.</title>
        <authorList>
            <person name="Lovell J.T."/>
            <person name="Jenkins J."/>
            <person name="Shu S."/>
            <person name="Juenger T.E."/>
            <person name="Schmutz J."/>
        </authorList>
    </citation>
    <scope>NUCLEOTIDE SEQUENCE</scope>
    <source>
        <strain evidence="3">AP13</strain>
    </source>
</reference>
<feature type="region of interest" description="Disordered" evidence="1">
    <location>
        <begin position="39"/>
        <end position="71"/>
    </location>
</feature>
<feature type="chain" id="PRO_5035765660" evidence="2">
    <location>
        <begin position="23"/>
        <end position="437"/>
    </location>
</feature>
<comment type="caution">
    <text evidence="3">The sequence shown here is derived from an EMBL/GenBank/DDBJ whole genome shotgun (WGS) entry which is preliminary data.</text>
</comment>
<evidence type="ECO:0000256" key="1">
    <source>
        <dbReference type="SAM" id="MobiDB-lite"/>
    </source>
</evidence>
<evidence type="ECO:0000313" key="3">
    <source>
        <dbReference type="EMBL" id="KAG2630674.1"/>
    </source>
</evidence>
<accession>A0A8T0VBH3</accession>
<evidence type="ECO:0000256" key="2">
    <source>
        <dbReference type="SAM" id="SignalP"/>
    </source>
</evidence>
<dbReference type="AlphaFoldDB" id="A0A8T0VBH3"/>
<gene>
    <name evidence="3" type="ORF">PVAP13_3KG542701</name>
</gene>
<keyword evidence="2" id="KW-0732">Signal</keyword>
<evidence type="ECO:0000313" key="4">
    <source>
        <dbReference type="Proteomes" id="UP000823388"/>
    </source>
</evidence>
<dbReference type="Proteomes" id="UP000823388">
    <property type="component" value="Chromosome 3K"/>
</dbReference>
<name>A0A8T0VBH3_PANVG</name>
<protein>
    <submittedName>
        <fullName evidence="3">Uncharacterized protein</fullName>
    </submittedName>
</protein>
<organism evidence="3 4">
    <name type="scientific">Panicum virgatum</name>
    <name type="common">Blackwell switchgrass</name>
    <dbReference type="NCBI Taxonomy" id="38727"/>
    <lineage>
        <taxon>Eukaryota</taxon>
        <taxon>Viridiplantae</taxon>
        <taxon>Streptophyta</taxon>
        <taxon>Embryophyta</taxon>
        <taxon>Tracheophyta</taxon>
        <taxon>Spermatophyta</taxon>
        <taxon>Magnoliopsida</taxon>
        <taxon>Liliopsida</taxon>
        <taxon>Poales</taxon>
        <taxon>Poaceae</taxon>
        <taxon>PACMAD clade</taxon>
        <taxon>Panicoideae</taxon>
        <taxon>Panicodae</taxon>
        <taxon>Paniceae</taxon>
        <taxon>Panicinae</taxon>
        <taxon>Panicum</taxon>
        <taxon>Panicum sect. Hiantes</taxon>
    </lineage>
</organism>
<sequence length="437" mass="51258">MQPLVHHWYSMAMRFLATIAAAQEEASFDQEETSLLLKMDKKPRPSSSVDCGKIAQDEDVDGCSDKKPSLFEDEHSDKIGAHATEDQKQGQGSARGHVPALLDMDHEAIANKISDLAKGLNFGSPEPRDYCPEYTEEELFELHEKLALYRIRAYELTVDRKLDKLDDVSLKLEYPPDKLCANWFFEHYEESLEWYFDLERCQDASFDNYQRLVLHNRGYVDWDYYISIVNTYEQDLAYVQYFEAVAKQTKWIKDYLRDSTIQWKRIKGAAFMQALEIAAGFPNVSPLLVTYGFPEYICSIRYDYARKGLDDLYFEIWKRVAKGKMSFKEALFEIQKKHMIPLRRVEIKNELENVRYRYPIKERYDACVAGIDKMTPEDKARQLIREAVVKINSSKPKYLFNYAKRKMDIAKEIDLISQGDEWLLHRAREAMAKKRQK</sequence>
<proteinExistence type="predicted"/>
<dbReference type="PANTHER" id="PTHR34480">
    <property type="entry name" value="OS01G0967800 PROTEIN-RELATED"/>
    <property type="match status" value="1"/>
</dbReference>
<feature type="signal peptide" evidence="2">
    <location>
        <begin position="1"/>
        <end position="22"/>
    </location>
</feature>